<reference evidence="6" key="1">
    <citation type="journal article" date="2014" name="Int. J. Syst. Evol. Microbiol.">
        <title>Complete genome sequence of Corynebacterium casei LMG S-19264T (=DSM 44701T), isolated from a smear-ripened cheese.</title>
        <authorList>
            <consortium name="US DOE Joint Genome Institute (JGI-PGF)"/>
            <person name="Walter F."/>
            <person name="Albersmeier A."/>
            <person name="Kalinowski J."/>
            <person name="Ruckert C."/>
        </authorList>
    </citation>
    <scope>NUCLEOTIDE SEQUENCE</scope>
    <source>
        <strain evidence="6">CGMCC 1.6293</strain>
    </source>
</reference>
<dbReference type="PROSITE" id="PS01053">
    <property type="entry name" value="ARGINASE_1"/>
    <property type="match status" value="1"/>
</dbReference>
<dbReference type="InterPro" id="IPR006035">
    <property type="entry name" value="Ureohydrolase"/>
</dbReference>
<evidence type="ECO:0000256" key="5">
    <source>
        <dbReference type="RuleBase" id="RU003684"/>
    </source>
</evidence>
<evidence type="ECO:0000256" key="1">
    <source>
        <dbReference type="ARBA" id="ARBA00009227"/>
    </source>
</evidence>
<dbReference type="AlphaFoldDB" id="A0A917SPF4"/>
<dbReference type="EMBL" id="BMLF01000001">
    <property type="protein sequence ID" value="GGL90034.1"/>
    <property type="molecule type" value="Genomic_DNA"/>
</dbReference>
<protein>
    <submittedName>
        <fullName evidence="6">Agmatinase</fullName>
    </submittedName>
</protein>
<dbReference type="CDD" id="cd11592">
    <property type="entry name" value="Agmatinase_PAH"/>
    <property type="match status" value="1"/>
</dbReference>
<keyword evidence="2 4" id="KW-0479">Metal-binding</keyword>
<evidence type="ECO:0000256" key="3">
    <source>
        <dbReference type="ARBA" id="ARBA00022801"/>
    </source>
</evidence>
<accession>A0A917SPF4</accession>
<dbReference type="Gene3D" id="3.40.800.10">
    <property type="entry name" value="Ureohydrolase domain"/>
    <property type="match status" value="1"/>
</dbReference>
<feature type="binding site" evidence="4">
    <location>
        <position position="161"/>
    </location>
    <ligand>
        <name>Mn(2+)</name>
        <dbReference type="ChEBI" id="CHEBI:29035"/>
        <label>1</label>
    </ligand>
</feature>
<organism evidence="6 7">
    <name type="scientific">Pseudooceanicola nanhaiensis</name>
    <dbReference type="NCBI Taxonomy" id="375761"/>
    <lineage>
        <taxon>Bacteria</taxon>
        <taxon>Pseudomonadati</taxon>
        <taxon>Pseudomonadota</taxon>
        <taxon>Alphaproteobacteria</taxon>
        <taxon>Rhodobacterales</taxon>
        <taxon>Paracoccaceae</taxon>
        <taxon>Pseudooceanicola</taxon>
    </lineage>
</organism>
<proteinExistence type="inferred from homology"/>
<evidence type="ECO:0000313" key="7">
    <source>
        <dbReference type="Proteomes" id="UP000649829"/>
    </source>
</evidence>
<dbReference type="PANTHER" id="PTHR11358:SF26">
    <property type="entry name" value="GUANIDINO ACID HYDROLASE, MITOCHONDRIAL"/>
    <property type="match status" value="1"/>
</dbReference>
<sequence length="319" mass="34608">MALEDAKTKIDDAFTREDLKGLSFENAFAGATSFLRRKYTKDLAGVDLAVTGVPFDQAVTHRTGTRFGPRAIREASTLQPYDPPYGWDFDPLSEFAIVDYGDVAFDYAKVWETPGLIEAHIRRILAADVGTVTLGGDHFVTFPILKAYAEKYGPLALIQFDAHSDTWADDDFERIDHGTFVYKAIKLGLIDPAKSVQVGIRTTNPDSWGMNIIDARAVHEQGPQAVAQLIREIVGDHPAYLTFDIDALDPAFAPGTGTPVWGGLSSGQAAILLRDIAGVNLVGGDVVEVSPPFDTTGATAVAGAHVAMEIIALWCWTRR</sequence>
<dbReference type="SUPFAM" id="SSF52768">
    <property type="entry name" value="Arginase/deacetylase"/>
    <property type="match status" value="1"/>
</dbReference>
<evidence type="ECO:0000313" key="6">
    <source>
        <dbReference type="EMBL" id="GGL90034.1"/>
    </source>
</evidence>
<dbReference type="PIRSF" id="PIRSF036979">
    <property type="entry name" value="Arginase"/>
    <property type="match status" value="1"/>
</dbReference>
<dbReference type="InterPro" id="IPR020855">
    <property type="entry name" value="Ureohydrolase_Mn_BS"/>
</dbReference>
<keyword evidence="3 5" id="KW-0378">Hydrolase</keyword>
<dbReference type="GO" id="GO:0046872">
    <property type="term" value="F:metal ion binding"/>
    <property type="evidence" value="ECO:0007669"/>
    <property type="project" value="UniProtKB-KW"/>
</dbReference>
<dbReference type="InterPro" id="IPR005925">
    <property type="entry name" value="Agmatinase-rel"/>
</dbReference>
<keyword evidence="7" id="KW-1185">Reference proteome</keyword>
<comment type="similarity">
    <text evidence="1">Belongs to the arginase family. Agmatinase subfamily.</text>
</comment>
<feature type="binding site" evidence="4">
    <location>
        <position position="244"/>
    </location>
    <ligand>
        <name>Mn(2+)</name>
        <dbReference type="ChEBI" id="CHEBI:29035"/>
        <label>1</label>
    </ligand>
</feature>
<dbReference type="InterPro" id="IPR023696">
    <property type="entry name" value="Ureohydrolase_dom_sf"/>
</dbReference>
<dbReference type="PROSITE" id="PS51409">
    <property type="entry name" value="ARGINASE_2"/>
    <property type="match status" value="1"/>
</dbReference>
<comment type="cofactor">
    <cofactor evidence="4">
        <name>Mn(2+)</name>
        <dbReference type="ChEBI" id="CHEBI:29035"/>
    </cofactor>
    <text evidence="4">Binds 2 manganese ions per subunit.</text>
</comment>
<feature type="binding site" evidence="4">
    <location>
        <position position="138"/>
    </location>
    <ligand>
        <name>Mn(2+)</name>
        <dbReference type="ChEBI" id="CHEBI:29035"/>
        <label>1</label>
    </ligand>
</feature>
<feature type="binding site" evidence="4">
    <location>
        <position position="163"/>
    </location>
    <ligand>
        <name>Mn(2+)</name>
        <dbReference type="ChEBI" id="CHEBI:29035"/>
        <label>1</label>
    </ligand>
</feature>
<dbReference type="NCBIfam" id="NF002564">
    <property type="entry name" value="PRK02190.1"/>
    <property type="match status" value="1"/>
</dbReference>
<dbReference type="NCBIfam" id="TIGR01230">
    <property type="entry name" value="agmatinase"/>
    <property type="match status" value="1"/>
</dbReference>
<evidence type="ECO:0000256" key="2">
    <source>
        <dbReference type="ARBA" id="ARBA00022723"/>
    </source>
</evidence>
<evidence type="ECO:0000256" key="4">
    <source>
        <dbReference type="PIRSR" id="PIRSR036979-1"/>
    </source>
</evidence>
<comment type="caution">
    <text evidence="6">The sequence shown here is derived from an EMBL/GenBank/DDBJ whole genome shotgun (WGS) entry which is preliminary data.</text>
</comment>
<dbReference type="PANTHER" id="PTHR11358">
    <property type="entry name" value="ARGINASE/AGMATINASE"/>
    <property type="match status" value="1"/>
</dbReference>
<keyword evidence="4" id="KW-0464">Manganese</keyword>
<dbReference type="GO" id="GO:0033389">
    <property type="term" value="P:putrescine biosynthetic process from arginine, via agmatine"/>
    <property type="evidence" value="ECO:0007669"/>
    <property type="project" value="TreeGrafter"/>
</dbReference>
<dbReference type="RefSeq" id="WP_028285912.1">
    <property type="nucleotide sequence ID" value="NZ_BMLF01000001.1"/>
</dbReference>
<dbReference type="Proteomes" id="UP000649829">
    <property type="component" value="Unassembled WGS sequence"/>
</dbReference>
<gene>
    <name evidence="6" type="primary">speB</name>
    <name evidence="6" type="ORF">GCM10011534_10210</name>
</gene>
<dbReference type="GO" id="GO:0008783">
    <property type="term" value="F:agmatinase activity"/>
    <property type="evidence" value="ECO:0007669"/>
    <property type="project" value="TreeGrafter"/>
</dbReference>
<feature type="binding site" evidence="4">
    <location>
        <position position="165"/>
    </location>
    <ligand>
        <name>Mn(2+)</name>
        <dbReference type="ChEBI" id="CHEBI:29035"/>
        <label>1</label>
    </ligand>
</feature>
<feature type="binding site" evidence="4">
    <location>
        <position position="246"/>
    </location>
    <ligand>
        <name>Mn(2+)</name>
        <dbReference type="ChEBI" id="CHEBI:29035"/>
        <label>1</label>
    </ligand>
</feature>
<reference evidence="6" key="2">
    <citation type="submission" date="2020-09" db="EMBL/GenBank/DDBJ databases">
        <authorList>
            <person name="Sun Q."/>
            <person name="Zhou Y."/>
        </authorList>
    </citation>
    <scope>NUCLEOTIDE SEQUENCE</scope>
    <source>
        <strain evidence="6">CGMCC 1.6293</strain>
    </source>
</reference>
<dbReference type="Pfam" id="PF00491">
    <property type="entry name" value="Arginase"/>
    <property type="match status" value="1"/>
</dbReference>
<name>A0A917SPF4_9RHOB</name>